<dbReference type="EMBL" id="KN832898">
    <property type="protein sequence ID" value="KIM93222.1"/>
    <property type="molecule type" value="Genomic_DNA"/>
</dbReference>
<dbReference type="InterPro" id="IPR011009">
    <property type="entry name" value="Kinase-like_dom_sf"/>
</dbReference>
<sequence>MEYLDTAREIPTPGDLCPQIAAIHRDSVSPEERFGFPVPSYLGIFPQPIEWEEKWAVTFARMLDSLCKFESEAHGPWLLNLPAFRTLVDQTVPRLLSPLQCDGRSIKPCLVHGNLSINNAAFNAATGDLVLFSPSALYAHNEYELGMWRRKNATLSWPYFREYQLHMPPSEPAEQWDDRITLYSVQFNLAHVLATPDTPDVRRQILEDINFLNQKYPSVGSNSKCS</sequence>
<gene>
    <name evidence="3" type="ORF">OIDMADRAFT_184827</name>
</gene>
<organism evidence="3 4">
    <name type="scientific">Oidiodendron maius (strain Zn)</name>
    <dbReference type="NCBI Taxonomy" id="913774"/>
    <lineage>
        <taxon>Eukaryota</taxon>
        <taxon>Fungi</taxon>
        <taxon>Dikarya</taxon>
        <taxon>Ascomycota</taxon>
        <taxon>Pezizomycotina</taxon>
        <taxon>Leotiomycetes</taxon>
        <taxon>Leotiomycetes incertae sedis</taxon>
        <taxon>Myxotrichaceae</taxon>
        <taxon>Oidiodendron</taxon>
    </lineage>
</organism>
<dbReference type="EC" id="2.7.1.172" evidence="1"/>
<dbReference type="Proteomes" id="UP000054321">
    <property type="component" value="Unassembled WGS sequence"/>
</dbReference>
<reference evidence="3 4" key="1">
    <citation type="submission" date="2014-04" db="EMBL/GenBank/DDBJ databases">
        <authorList>
            <consortium name="DOE Joint Genome Institute"/>
            <person name="Kuo A."/>
            <person name="Martino E."/>
            <person name="Perotto S."/>
            <person name="Kohler A."/>
            <person name="Nagy L.G."/>
            <person name="Floudas D."/>
            <person name="Copeland A."/>
            <person name="Barry K.W."/>
            <person name="Cichocki N."/>
            <person name="Veneault-Fourrey C."/>
            <person name="LaButti K."/>
            <person name="Lindquist E.A."/>
            <person name="Lipzen A."/>
            <person name="Lundell T."/>
            <person name="Morin E."/>
            <person name="Murat C."/>
            <person name="Sun H."/>
            <person name="Tunlid A."/>
            <person name="Henrissat B."/>
            <person name="Grigoriev I.V."/>
            <person name="Hibbett D.S."/>
            <person name="Martin F."/>
            <person name="Nordberg H.P."/>
            <person name="Cantor M.N."/>
            <person name="Hua S.X."/>
        </authorList>
    </citation>
    <scope>NUCLEOTIDE SEQUENCE [LARGE SCALE GENOMIC DNA]</scope>
    <source>
        <strain evidence="3 4">Zn</strain>
    </source>
</reference>
<dbReference type="InterPro" id="IPR016477">
    <property type="entry name" value="Fructo-/Ketosamine-3-kinase"/>
</dbReference>
<dbReference type="HOGENOM" id="CLU_036517_1_1_1"/>
<dbReference type="PANTHER" id="PTHR12149:SF8">
    <property type="entry name" value="PROTEIN-RIBULOSAMINE 3-KINASE"/>
    <property type="match status" value="1"/>
</dbReference>
<protein>
    <recommendedName>
        <fullName evidence="1">protein-ribulosamine 3-kinase</fullName>
        <ecNumber evidence="1">2.7.1.172</ecNumber>
    </recommendedName>
</protein>
<accession>A0A0C3CU52</accession>
<dbReference type="Pfam" id="PF03881">
    <property type="entry name" value="Fructosamin_kin"/>
    <property type="match status" value="1"/>
</dbReference>
<name>A0A0C3CU52_OIDMZ</name>
<evidence type="ECO:0000313" key="3">
    <source>
        <dbReference type="EMBL" id="KIM93222.1"/>
    </source>
</evidence>
<evidence type="ECO:0000256" key="1">
    <source>
        <dbReference type="ARBA" id="ARBA00011961"/>
    </source>
</evidence>
<dbReference type="GO" id="GO:0102193">
    <property type="term" value="F:protein-ribulosamine 3-kinase activity"/>
    <property type="evidence" value="ECO:0007669"/>
    <property type="project" value="UniProtKB-EC"/>
</dbReference>
<proteinExistence type="predicted"/>
<reference evidence="4" key="2">
    <citation type="submission" date="2015-01" db="EMBL/GenBank/DDBJ databases">
        <title>Evolutionary Origins and Diversification of the Mycorrhizal Mutualists.</title>
        <authorList>
            <consortium name="DOE Joint Genome Institute"/>
            <consortium name="Mycorrhizal Genomics Consortium"/>
            <person name="Kohler A."/>
            <person name="Kuo A."/>
            <person name="Nagy L.G."/>
            <person name="Floudas D."/>
            <person name="Copeland A."/>
            <person name="Barry K.W."/>
            <person name="Cichocki N."/>
            <person name="Veneault-Fourrey C."/>
            <person name="LaButti K."/>
            <person name="Lindquist E.A."/>
            <person name="Lipzen A."/>
            <person name="Lundell T."/>
            <person name="Morin E."/>
            <person name="Murat C."/>
            <person name="Riley R."/>
            <person name="Ohm R."/>
            <person name="Sun H."/>
            <person name="Tunlid A."/>
            <person name="Henrissat B."/>
            <person name="Grigoriev I.V."/>
            <person name="Hibbett D.S."/>
            <person name="Martin F."/>
        </authorList>
    </citation>
    <scope>NUCLEOTIDE SEQUENCE [LARGE SCALE GENOMIC DNA]</scope>
    <source>
        <strain evidence="4">Zn</strain>
    </source>
</reference>
<dbReference type="AlphaFoldDB" id="A0A0C3CU52"/>
<dbReference type="PANTHER" id="PTHR12149">
    <property type="entry name" value="FRUCTOSAMINE 3 KINASE-RELATED PROTEIN"/>
    <property type="match status" value="1"/>
</dbReference>
<dbReference type="Gene3D" id="3.90.1200.10">
    <property type="match status" value="1"/>
</dbReference>
<evidence type="ECO:0000256" key="2">
    <source>
        <dbReference type="ARBA" id="ARBA00048655"/>
    </source>
</evidence>
<keyword evidence="4" id="KW-1185">Reference proteome</keyword>
<comment type="catalytic activity">
    <reaction evidence="2">
        <text>N(6)-D-ribulosyl-L-lysyl-[protein] + ATP = N(6)-(3-O-phospho-D-ribulosyl)-L-lysyl-[protein] + ADP + H(+)</text>
        <dbReference type="Rhea" id="RHEA:48432"/>
        <dbReference type="Rhea" id="RHEA-COMP:12103"/>
        <dbReference type="Rhea" id="RHEA-COMP:12104"/>
        <dbReference type="ChEBI" id="CHEBI:15378"/>
        <dbReference type="ChEBI" id="CHEBI:30616"/>
        <dbReference type="ChEBI" id="CHEBI:90418"/>
        <dbReference type="ChEBI" id="CHEBI:90420"/>
        <dbReference type="ChEBI" id="CHEBI:456216"/>
        <dbReference type="EC" id="2.7.1.172"/>
    </reaction>
    <physiologicalReaction direction="left-to-right" evidence="2">
        <dbReference type="Rhea" id="RHEA:48433"/>
    </physiologicalReaction>
</comment>
<evidence type="ECO:0000313" key="4">
    <source>
        <dbReference type="Proteomes" id="UP000054321"/>
    </source>
</evidence>
<dbReference type="OrthoDB" id="5772781at2759"/>
<dbReference type="InParanoid" id="A0A0C3CU52"/>
<dbReference type="SUPFAM" id="SSF56112">
    <property type="entry name" value="Protein kinase-like (PK-like)"/>
    <property type="match status" value="1"/>
</dbReference>